<dbReference type="Gene3D" id="1.10.8.270">
    <property type="entry name" value="putative rabgap domain of human tbc1 domain family member 14 like domains"/>
    <property type="match status" value="1"/>
</dbReference>
<dbReference type="SMART" id="SM00164">
    <property type="entry name" value="TBC"/>
    <property type="match status" value="1"/>
</dbReference>
<dbReference type="GO" id="GO:0071356">
    <property type="term" value="P:cellular response to tumor necrosis factor"/>
    <property type="evidence" value="ECO:0007669"/>
    <property type="project" value="TreeGrafter"/>
</dbReference>
<dbReference type="AlphaFoldDB" id="A0A0A1U9J6"/>
<dbReference type="Gene3D" id="1.25.40.20">
    <property type="entry name" value="Ankyrin repeat-containing domain"/>
    <property type="match status" value="2"/>
</dbReference>
<dbReference type="Gene3D" id="1.10.472.80">
    <property type="entry name" value="Ypt/Rab-GAP domain of gyp1p, domain 3"/>
    <property type="match status" value="1"/>
</dbReference>
<dbReference type="GeneID" id="14890653"/>
<dbReference type="InterPro" id="IPR002110">
    <property type="entry name" value="Ankyrin_rpt"/>
</dbReference>
<dbReference type="PROSITE" id="PS50086">
    <property type="entry name" value="TBC_RABGAP"/>
    <property type="match status" value="1"/>
</dbReference>
<dbReference type="SUPFAM" id="SSF48403">
    <property type="entry name" value="Ankyrin repeat"/>
    <property type="match status" value="1"/>
</dbReference>
<keyword evidence="1" id="KW-0677">Repeat</keyword>
<evidence type="ECO:0000313" key="6">
    <source>
        <dbReference type="Proteomes" id="UP000014680"/>
    </source>
</evidence>
<dbReference type="VEuPathDB" id="AmoebaDB:EIN_207540"/>
<dbReference type="Proteomes" id="UP000014680">
    <property type="component" value="Unassembled WGS sequence"/>
</dbReference>
<gene>
    <name evidence="5" type="ORF">EIN_207540</name>
</gene>
<dbReference type="RefSeq" id="XP_004258458.1">
    <property type="nucleotide sequence ID" value="XM_004258410.1"/>
</dbReference>
<dbReference type="PROSITE" id="PS50297">
    <property type="entry name" value="ANK_REP_REGION"/>
    <property type="match status" value="2"/>
</dbReference>
<feature type="repeat" description="ANK" evidence="3">
    <location>
        <begin position="104"/>
        <end position="136"/>
    </location>
</feature>
<evidence type="ECO:0000256" key="1">
    <source>
        <dbReference type="ARBA" id="ARBA00022737"/>
    </source>
</evidence>
<dbReference type="KEGG" id="eiv:EIN_207540"/>
<sequence length="654" mass="74591">MENPLNAYSSESTVKTAPQNVLVERHQSFNESVTSYNSDDSSSDDFEITNRVERTVNGNDIIEKVPVIFAFAVTTTDQSIFNEELLPPNVSEKNSKINWASPLDGQTVLQSASISGNLPLVKQLVIVGADLEKKNINGDTALHLAIATQKTEVAIFISGKLSKEELDQKNEKGESPLLLAVIMNNLEVMDKLLEKGADVNSANTNGTTALMFALKKNDPKQIEILLKYKPDTKLKDNNGRNCLHYYGQTEKYNIDTISFIRDIAKDKILVDSLDNQNHKPIHYAVEVGISEVVDHFLAMSSLKNVGVVYDEAETVCKTQARMRVLTGKSRVSVLVKTDNLGYEITSTPSKEKEDYLNSLERVEKWKTMISYYNEKQKMHKKMILRLYKGVPISVRQSLWRAMLHIEDMKKDDSDTFRTFASAKLGDEEDDQIHKDVTRAHQNNIKFKCKFSEGQKKLFLVLRALANRDKEVGYVQGEADLYGFFVLVFEKEEDMFWAGVATFECEKFGLRQMLLRNFPGVKKFIGLEMLVMKKYHKEIYEIVKKLGGYDTLYPHFLEFYALWFCRVFNGDLSMWVLDLVMVEGWQITLSVASAIFWLAKDEVLKTERDLMSIDLILKNPVGKIAGFEKFAFVKLVFKLRIPPSQVDGWIVKYNI</sequence>
<dbReference type="GO" id="GO:0051059">
    <property type="term" value="F:NF-kappaB binding"/>
    <property type="evidence" value="ECO:0007669"/>
    <property type="project" value="TreeGrafter"/>
</dbReference>
<dbReference type="PANTHER" id="PTHR46680">
    <property type="entry name" value="NF-KAPPA-B INHIBITOR ALPHA"/>
    <property type="match status" value="1"/>
</dbReference>
<dbReference type="OMA" id="EGWQITL"/>
<dbReference type="InterPro" id="IPR035969">
    <property type="entry name" value="Rab-GAP_TBC_sf"/>
</dbReference>
<dbReference type="PROSITE" id="PS50088">
    <property type="entry name" value="ANK_REPEAT"/>
    <property type="match status" value="3"/>
</dbReference>
<evidence type="ECO:0000259" key="4">
    <source>
        <dbReference type="PROSITE" id="PS50086"/>
    </source>
</evidence>
<dbReference type="Pfam" id="PF12796">
    <property type="entry name" value="Ank_2"/>
    <property type="match status" value="2"/>
</dbReference>
<dbReference type="OrthoDB" id="19040at2759"/>
<organism evidence="5 6">
    <name type="scientific">Entamoeba invadens IP1</name>
    <dbReference type="NCBI Taxonomy" id="370355"/>
    <lineage>
        <taxon>Eukaryota</taxon>
        <taxon>Amoebozoa</taxon>
        <taxon>Evosea</taxon>
        <taxon>Archamoebae</taxon>
        <taxon>Mastigamoebida</taxon>
        <taxon>Entamoebidae</taxon>
        <taxon>Entamoeba</taxon>
    </lineage>
</organism>
<evidence type="ECO:0000256" key="3">
    <source>
        <dbReference type="PROSITE-ProRule" id="PRU00023"/>
    </source>
</evidence>
<keyword evidence="2 3" id="KW-0040">ANK repeat</keyword>
<accession>A0A0A1U9J6</accession>
<dbReference type="InterPro" id="IPR051070">
    <property type="entry name" value="NF-kappa-B_inhibitor"/>
</dbReference>
<dbReference type="SUPFAM" id="SSF47923">
    <property type="entry name" value="Ypt/Rab-GAP domain of gyp1p"/>
    <property type="match status" value="2"/>
</dbReference>
<dbReference type="PANTHER" id="PTHR46680:SF3">
    <property type="entry name" value="NF-KAPPA-B INHIBITOR CACTUS"/>
    <property type="match status" value="1"/>
</dbReference>
<dbReference type="EMBL" id="KB206455">
    <property type="protein sequence ID" value="ELP91687.1"/>
    <property type="molecule type" value="Genomic_DNA"/>
</dbReference>
<feature type="domain" description="Rab-GAP TBC" evidence="4">
    <location>
        <begin position="389"/>
        <end position="583"/>
    </location>
</feature>
<evidence type="ECO:0000313" key="5">
    <source>
        <dbReference type="EMBL" id="ELP91687.1"/>
    </source>
</evidence>
<dbReference type="SMART" id="SM00248">
    <property type="entry name" value="ANK"/>
    <property type="match status" value="6"/>
</dbReference>
<feature type="repeat" description="ANK" evidence="3">
    <location>
        <begin position="205"/>
        <end position="237"/>
    </location>
</feature>
<keyword evidence="6" id="KW-1185">Reference proteome</keyword>
<feature type="repeat" description="ANK" evidence="3">
    <location>
        <begin position="172"/>
        <end position="204"/>
    </location>
</feature>
<dbReference type="GO" id="GO:0005829">
    <property type="term" value="C:cytosol"/>
    <property type="evidence" value="ECO:0007669"/>
    <property type="project" value="TreeGrafter"/>
</dbReference>
<evidence type="ECO:0000256" key="2">
    <source>
        <dbReference type="ARBA" id="ARBA00023043"/>
    </source>
</evidence>
<reference evidence="5 6" key="1">
    <citation type="submission" date="2012-10" db="EMBL/GenBank/DDBJ databases">
        <authorList>
            <person name="Zafar N."/>
            <person name="Inman J."/>
            <person name="Hall N."/>
            <person name="Lorenzi H."/>
            <person name="Caler E."/>
        </authorList>
    </citation>
    <scope>NUCLEOTIDE SEQUENCE [LARGE SCALE GENOMIC DNA]</scope>
    <source>
        <strain evidence="5 6">IP1</strain>
    </source>
</reference>
<protein>
    <recommendedName>
        <fullName evidence="4">Rab-GAP TBC domain-containing protein</fullName>
    </recommendedName>
</protein>
<name>A0A0A1U9J6_ENTIV</name>
<dbReference type="InterPro" id="IPR000195">
    <property type="entry name" value="Rab-GAP-TBC_dom"/>
</dbReference>
<dbReference type="InterPro" id="IPR036770">
    <property type="entry name" value="Ankyrin_rpt-contain_sf"/>
</dbReference>
<dbReference type="Pfam" id="PF00566">
    <property type="entry name" value="RabGAP-TBC"/>
    <property type="match status" value="1"/>
</dbReference>
<proteinExistence type="predicted"/>